<dbReference type="Gene3D" id="3.10.100.10">
    <property type="entry name" value="Mannose-Binding Protein A, subunit A"/>
    <property type="match status" value="1"/>
</dbReference>
<comment type="caution">
    <text evidence="1">The sequence shown here is derived from an EMBL/GenBank/DDBJ whole genome shotgun (WGS) entry which is preliminary data.</text>
</comment>
<evidence type="ECO:0008006" key="3">
    <source>
        <dbReference type="Google" id="ProtNLM"/>
    </source>
</evidence>
<name>A0ABQ9J8W6_9CUCU</name>
<gene>
    <name evidence="1" type="ORF">NQ317_010771</name>
</gene>
<dbReference type="SUPFAM" id="SSF56436">
    <property type="entry name" value="C-type lectin-like"/>
    <property type="match status" value="1"/>
</dbReference>
<keyword evidence="2" id="KW-1185">Reference proteome</keyword>
<dbReference type="EMBL" id="JAPWTJ010000960">
    <property type="protein sequence ID" value="KAJ8974620.1"/>
    <property type="molecule type" value="Genomic_DNA"/>
</dbReference>
<dbReference type="InterPro" id="IPR016187">
    <property type="entry name" value="CTDL_fold"/>
</dbReference>
<sequence>IGNHLKSIESPNSDQLYFQGKNYYIEYILQGTFIEAYQFCKHHDMELLSISSKQEWDFLEENIKKYGHSQLT</sequence>
<protein>
    <recommendedName>
        <fullName evidence="3">C-type lectin domain-containing protein</fullName>
    </recommendedName>
</protein>
<organism evidence="1 2">
    <name type="scientific">Molorchus minor</name>
    <dbReference type="NCBI Taxonomy" id="1323400"/>
    <lineage>
        <taxon>Eukaryota</taxon>
        <taxon>Metazoa</taxon>
        <taxon>Ecdysozoa</taxon>
        <taxon>Arthropoda</taxon>
        <taxon>Hexapoda</taxon>
        <taxon>Insecta</taxon>
        <taxon>Pterygota</taxon>
        <taxon>Neoptera</taxon>
        <taxon>Endopterygota</taxon>
        <taxon>Coleoptera</taxon>
        <taxon>Polyphaga</taxon>
        <taxon>Cucujiformia</taxon>
        <taxon>Chrysomeloidea</taxon>
        <taxon>Cerambycidae</taxon>
        <taxon>Lamiinae</taxon>
        <taxon>Monochamini</taxon>
        <taxon>Molorchus</taxon>
    </lineage>
</organism>
<feature type="non-terminal residue" evidence="1">
    <location>
        <position position="1"/>
    </location>
</feature>
<dbReference type="CDD" id="cd00037">
    <property type="entry name" value="CLECT"/>
    <property type="match status" value="1"/>
</dbReference>
<evidence type="ECO:0000313" key="1">
    <source>
        <dbReference type="EMBL" id="KAJ8974620.1"/>
    </source>
</evidence>
<evidence type="ECO:0000313" key="2">
    <source>
        <dbReference type="Proteomes" id="UP001162164"/>
    </source>
</evidence>
<dbReference type="InterPro" id="IPR016186">
    <property type="entry name" value="C-type_lectin-like/link_sf"/>
</dbReference>
<reference evidence="1" key="1">
    <citation type="journal article" date="2023" name="Insect Mol. Biol.">
        <title>Genome sequencing provides insights into the evolution of gene families encoding plant cell wall-degrading enzymes in longhorned beetles.</title>
        <authorList>
            <person name="Shin N.R."/>
            <person name="Okamura Y."/>
            <person name="Kirsch R."/>
            <person name="Pauchet Y."/>
        </authorList>
    </citation>
    <scope>NUCLEOTIDE SEQUENCE</scope>
    <source>
        <strain evidence="1">MMC_N1</strain>
    </source>
</reference>
<proteinExistence type="predicted"/>
<accession>A0ABQ9J8W6</accession>
<dbReference type="Proteomes" id="UP001162164">
    <property type="component" value="Unassembled WGS sequence"/>
</dbReference>